<dbReference type="EMBL" id="JAPFFF010000001">
    <property type="protein sequence ID" value="KAK8898409.1"/>
    <property type="molecule type" value="Genomic_DNA"/>
</dbReference>
<evidence type="ECO:0008006" key="5">
    <source>
        <dbReference type="Google" id="ProtNLM"/>
    </source>
</evidence>
<feature type="transmembrane region" description="Helical" evidence="2">
    <location>
        <begin position="594"/>
        <end position="618"/>
    </location>
</feature>
<gene>
    <name evidence="3" type="ORF">M9Y10_000696</name>
</gene>
<comment type="caution">
    <text evidence="3">The sequence shown here is derived from an EMBL/GenBank/DDBJ whole genome shotgun (WGS) entry which is preliminary data.</text>
</comment>
<keyword evidence="1" id="KW-0175">Coiled coil</keyword>
<feature type="coiled-coil region" evidence="1">
    <location>
        <begin position="679"/>
        <end position="706"/>
    </location>
</feature>
<protein>
    <recommendedName>
        <fullName evidence="5">GB1/RHD3-type G domain-containing protein</fullName>
    </recommendedName>
</protein>
<dbReference type="SUPFAM" id="SSF52540">
    <property type="entry name" value="P-loop containing nucleoside triphosphate hydrolases"/>
    <property type="match status" value="1"/>
</dbReference>
<keyword evidence="2" id="KW-1133">Transmembrane helix</keyword>
<sequence length="729" mass="83504">MDRVNLRIPVQIVTVTDDCSIIWNIEALLHVLERANGNNIKIIIVIGRYQIGKTSFISYVTRNNLHVIGEGSDETTNGATIDFPYSIEDLVNDRNLIQEAPSNESFFFVDIEGYGGNLRGNRNQQFSFFSRLCAPFVGISSCIVFLCDTNEDRTSLDQVLTALNLDCFRINNRYFSSCVVLLNLLRNVRMYRGTSYAHPNNDNYTTLSYLLTTHWQREKFQNVDFDVSMFSKPLPLYETDSYNFGLNLILRDLVDILINTNVRYETNNPNRICSFFASLCNITDNFHRTFIQRETLNFYIQLIEDSIQPILNHQTQEILASIYRFSDIIRTDPNYTNLSQVNISNDIRVEALINLEQSIIDQNIGKNYLQIPEIIDFINNFKAGFEPRILSKTNEIISFKIREMLNSHLITIEQNLELYATQMRNRACDDLNHANIVNILTQIISLNEYFHDNIPEETLALSFVNPIINEYRNTVEQVIDSKAKEMIIDKVIYYRARLIAHIDLKINEITVKLRKANLLKYIPDNEQYVSACFEHLLIGKSDQLFNEYLRDKKVLYMEELIEIRNVMHDEIINDITSIMPDLMSSLEKKKKFQVFLKILIGIGIAIPTGGIIASGIGAGVLASVAAAAAAGAAATAGAAGAAASLFLSSSSLLANVVIKYPEFRDLLNDKEMTHILEIFDVINYDFQKIQEEIDEMENEELRQRNRMNIDDGNDDFEDEINLNDIPFET</sequence>
<dbReference type="Gene3D" id="3.40.50.300">
    <property type="entry name" value="P-loop containing nucleotide triphosphate hydrolases"/>
    <property type="match status" value="1"/>
</dbReference>
<evidence type="ECO:0000256" key="2">
    <source>
        <dbReference type="SAM" id="Phobius"/>
    </source>
</evidence>
<keyword evidence="2" id="KW-0812">Transmembrane</keyword>
<keyword evidence="2" id="KW-0472">Membrane</keyword>
<evidence type="ECO:0000256" key="1">
    <source>
        <dbReference type="SAM" id="Coils"/>
    </source>
</evidence>
<accession>A0ABR2L4Y2</accession>
<evidence type="ECO:0000313" key="4">
    <source>
        <dbReference type="Proteomes" id="UP001470230"/>
    </source>
</evidence>
<dbReference type="InterPro" id="IPR027417">
    <property type="entry name" value="P-loop_NTPase"/>
</dbReference>
<keyword evidence="4" id="KW-1185">Reference proteome</keyword>
<evidence type="ECO:0000313" key="3">
    <source>
        <dbReference type="EMBL" id="KAK8898409.1"/>
    </source>
</evidence>
<name>A0ABR2L4Y2_9EUKA</name>
<proteinExistence type="predicted"/>
<organism evidence="3 4">
    <name type="scientific">Tritrichomonas musculus</name>
    <dbReference type="NCBI Taxonomy" id="1915356"/>
    <lineage>
        <taxon>Eukaryota</taxon>
        <taxon>Metamonada</taxon>
        <taxon>Parabasalia</taxon>
        <taxon>Tritrichomonadida</taxon>
        <taxon>Tritrichomonadidae</taxon>
        <taxon>Tritrichomonas</taxon>
    </lineage>
</organism>
<feature type="transmembrane region" description="Helical" evidence="2">
    <location>
        <begin position="624"/>
        <end position="647"/>
    </location>
</feature>
<reference evidence="3 4" key="1">
    <citation type="submission" date="2024-04" db="EMBL/GenBank/DDBJ databases">
        <title>Tritrichomonas musculus Genome.</title>
        <authorList>
            <person name="Alves-Ferreira E."/>
            <person name="Grigg M."/>
            <person name="Lorenzi H."/>
            <person name="Galac M."/>
        </authorList>
    </citation>
    <scope>NUCLEOTIDE SEQUENCE [LARGE SCALE GENOMIC DNA]</scope>
    <source>
        <strain evidence="3 4">EAF2021</strain>
    </source>
</reference>
<dbReference type="Proteomes" id="UP001470230">
    <property type="component" value="Unassembled WGS sequence"/>
</dbReference>